<dbReference type="CDD" id="cd16448">
    <property type="entry name" value="RING-H2"/>
    <property type="match status" value="1"/>
</dbReference>
<dbReference type="PANTHER" id="PTHR22763">
    <property type="entry name" value="RING ZINC FINGER PROTEIN"/>
    <property type="match status" value="1"/>
</dbReference>
<dbReference type="SUPFAM" id="SSF57850">
    <property type="entry name" value="RING/U-box"/>
    <property type="match status" value="1"/>
</dbReference>
<dbReference type="STRING" id="1149755.A0A2J6RL97"/>
<evidence type="ECO:0000256" key="1">
    <source>
        <dbReference type="ARBA" id="ARBA00022723"/>
    </source>
</evidence>
<feature type="region of interest" description="Disordered" evidence="5">
    <location>
        <begin position="223"/>
        <end position="262"/>
    </location>
</feature>
<evidence type="ECO:0000313" key="8">
    <source>
        <dbReference type="Proteomes" id="UP000235786"/>
    </source>
</evidence>
<dbReference type="GO" id="GO:0008270">
    <property type="term" value="F:zinc ion binding"/>
    <property type="evidence" value="ECO:0007669"/>
    <property type="project" value="UniProtKB-KW"/>
</dbReference>
<evidence type="ECO:0000256" key="3">
    <source>
        <dbReference type="ARBA" id="ARBA00022833"/>
    </source>
</evidence>
<feature type="region of interest" description="Disordered" evidence="5">
    <location>
        <begin position="286"/>
        <end position="352"/>
    </location>
</feature>
<dbReference type="PROSITE" id="PS50089">
    <property type="entry name" value="ZF_RING_2"/>
    <property type="match status" value="1"/>
</dbReference>
<dbReference type="OrthoDB" id="8062037at2759"/>
<organism evidence="7 8">
    <name type="scientific">Hyaloscypha variabilis (strain UAMH 11265 / GT02V1 / F)</name>
    <name type="common">Meliniomyces variabilis</name>
    <dbReference type="NCBI Taxonomy" id="1149755"/>
    <lineage>
        <taxon>Eukaryota</taxon>
        <taxon>Fungi</taxon>
        <taxon>Dikarya</taxon>
        <taxon>Ascomycota</taxon>
        <taxon>Pezizomycotina</taxon>
        <taxon>Leotiomycetes</taxon>
        <taxon>Helotiales</taxon>
        <taxon>Hyaloscyphaceae</taxon>
        <taxon>Hyaloscypha</taxon>
        <taxon>Hyaloscypha variabilis</taxon>
    </lineage>
</organism>
<dbReference type="EMBL" id="KZ613947">
    <property type="protein sequence ID" value="PMD39280.1"/>
    <property type="molecule type" value="Genomic_DNA"/>
</dbReference>
<evidence type="ECO:0000313" key="7">
    <source>
        <dbReference type="EMBL" id="PMD39280.1"/>
    </source>
</evidence>
<dbReference type="Gene3D" id="3.30.40.10">
    <property type="entry name" value="Zinc/RING finger domain, C3HC4 (zinc finger)"/>
    <property type="match status" value="1"/>
</dbReference>
<accession>A0A2J6RL97</accession>
<sequence length="352" mass="40371">MTSQGAQIEPTREDLEATETSEVLSKAQDEWKKEWYLDWIKYRNQERSNKVPQDMQAELYDPNADHSHFLVKVHHSRLESSLGDIDCSICYDDLRTNNPRQLPCGHMFHLDCLKQVFARRENGDKCPFCGREWTLFRVPDWNFPQYKYFNQYIPGERPRQIRVQVGGFKKFGLDLTDYEKRHWGEKLGTLKDCSDWVMGIISNEHEQIVPRFKEYVWKPKPAASKTSGQVASDESTEDTKVESGPSNSTPDASKTNPTSTGEVAVNESNSAFENVDELHSKINELNTPNYEDHSYRPPLSPIIEEENGEAQPLEANQSAEPDMDGRRSRRGHRVPSPSPSPSPPPEEKSKTD</sequence>
<feature type="compositionally biased region" description="Polar residues" evidence="5">
    <location>
        <begin position="244"/>
        <end position="262"/>
    </location>
</feature>
<dbReference type="SMART" id="SM00184">
    <property type="entry name" value="RING"/>
    <property type="match status" value="1"/>
</dbReference>
<feature type="region of interest" description="Disordered" evidence="5">
    <location>
        <begin position="1"/>
        <end position="21"/>
    </location>
</feature>
<keyword evidence="2 4" id="KW-0863">Zinc-finger</keyword>
<evidence type="ECO:0000259" key="6">
    <source>
        <dbReference type="PROSITE" id="PS50089"/>
    </source>
</evidence>
<dbReference type="InterPro" id="IPR050731">
    <property type="entry name" value="HRD1_E3_ubiq-ligases"/>
</dbReference>
<name>A0A2J6RL97_HYAVF</name>
<dbReference type="Pfam" id="PF13639">
    <property type="entry name" value="zf-RING_2"/>
    <property type="match status" value="1"/>
</dbReference>
<dbReference type="GO" id="GO:0061630">
    <property type="term" value="F:ubiquitin protein ligase activity"/>
    <property type="evidence" value="ECO:0007669"/>
    <property type="project" value="TreeGrafter"/>
</dbReference>
<feature type="domain" description="RING-type" evidence="6">
    <location>
        <begin position="87"/>
        <end position="129"/>
    </location>
</feature>
<feature type="compositionally biased region" description="Polar residues" evidence="5">
    <location>
        <begin position="224"/>
        <end position="233"/>
    </location>
</feature>
<keyword evidence="3" id="KW-0862">Zinc</keyword>
<keyword evidence="8" id="KW-1185">Reference proteome</keyword>
<dbReference type="AlphaFoldDB" id="A0A2J6RL97"/>
<reference evidence="7 8" key="1">
    <citation type="submission" date="2016-04" db="EMBL/GenBank/DDBJ databases">
        <title>A degradative enzymes factory behind the ericoid mycorrhizal symbiosis.</title>
        <authorList>
            <consortium name="DOE Joint Genome Institute"/>
            <person name="Martino E."/>
            <person name="Morin E."/>
            <person name="Grelet G."/>
            <person name="Kuo A."/>
            <person name="Kohler A."/>
            <person name="Daghino S."/>
            <person name="Barry K."/>
            <person name="Choi C."/>
            <person name="Cichocki N."/>
            <person name="Clum A."/>
            <person name="Copeland A."/>
            <person name="Hainaut M."/>
            <person name="Haridas S."/>
            <person name="Labutti K."/>
            <person name="Lindquist E."/>
            <person name="Lipzen A."/>
            <person name="Khouja H.-R."/>
            <person name="Murat C."/>
            <person name="Ohm R."/>
            <person name="Olson A."/>
            <person name="Spatafora J."/>
            <person name="Veneault-Fourrey C."/>
            <person name="Henrissat B."/>
            <person name="Grigoriev I."/>
            <person name="Martin F."/>
            <person name="Perotto S."/>
        </authorList>
    </citation>
    <scope>NUCLEOTIDE SEQUENCE [LARGE SCALE GENOMIC DNA]</scope>
    <source>
        <strain evidence="7 8">F</strain>
    </source>
</reference>
<evidence type="ECO:0000256" key="4">
    <source>
        <dbReference type="PROSITE-ProRule" id="PRU00175"/>
    </source>
</evidence>
<gene>
    <name evidence="7" type="ORF">L207DRAFT_584657</name>
</gene>
<dbReference type="InterPro" id="IPR013083">
    <property type="entry name" value="Znf_RING/FYVE/PHD"/>
</dbReference>
<dbReference type="GO" id="GO:0043161">
    <property type="term" value="P:proteasome-mediated ubiquitin-dependent protein catabolic process"/>
    <property type="evidence" value="ECO:0007669"/>
    <property type="project" value="TreeGrafter"/>
</dbReference>
<proteinExistence type="predicted"/>
<dbReference type="InterPro" id="IPR001841">
    <property type="entry name" value="Znf_RING"/>
</dbReference>
<dbReference type="Proteomes" id="UP000235786">
    <property type="component" value="Unassembled WGS sequence"/>
</dbReference>
<keyword evidence="1" id="KW-0479">Metal-binding</keyword>
<protein>
    <recommendedName>
        <fullName evidence="6">RING-type domain-containing protein</fullName>
    </recommendedName>
</protein>
<dbReference type="GO" id="GO:0012505">
    <property type="term" value="C:endomembrane system"/>
    <property type="evidence" value="ECO:0007669"/>
    <property type="project" value="TreeGrafter"/>
</dbReference>
<evidence type="ECO:0000256" key="5">
    <source>
        <dbReference type="SAM" id="MobiDB-lite"/>
    </source>
</evidence>
<evidence type="ECO:0000256" key="2">
    <source>
        <dbReference type="ARBA" id="ARBA00022771"/>
    </source>
</evidence>